<dbReference type="Proteomes" id="UP001146120">
    <property type="component" value="Unassembled WGS sequence"/>
</dbReference>
<gene>
    <name evidence="1" type="ORF">N0F65_008111</name>
</gene>
<accession>A0AAV2Z0W4</accession>
<dbReference type="AlphaFoldDB" id="A0AAV2Z0W4"/>
<keyword evidence="2" id="KW-1185">Reference proteome</keyword>
<organism evidence="1 2">
    <name type="scientific">Lagenidium giganteum</name>
    <dbReference type="NCBI Taxonomy" id="4803"/>
    <lineage>
        <taxon>Eukaryota</taxon>
        <taxon>Sar</taxon>
        <taxon>Stramenopiles</taxon>
        <taxon>Oomycota</taxon>
        <taxon>Peronosporomycetes</taxon>
        <taxon>Pythiales</taxon>
        <taxon>Pythiaceae</taxon>
    </lineage>
</organism>
<reference evidence="1" key="1">
    <citation type="submission" date="2022-11" db="EMBL/GenBank/DDBJ databases">
        <authorList>
            <person name="Morgan W.R."/>
            <person name="Tartar A."/>
        </authorList>
    </citation>
    <scope>NUCLEOTIDE SEQUENCE</scope>
    <source>
        <strain evidence="1">ARSEF 373</strain>
    </source>
</reference>
<evidence type="ECO:0000313" key="2">
    <source>
        <dbReference type="Proteomes" id="UP001146120"/>
    </source>
</evidence>
<evidence type="ECO:0000313" key="1">
    <source>
        <dbReference type="EMBL" id="DAZ99244.1"/>
    </source>
</evidence>
<dbReference type="EMBL" id="DAKRPA010000087">
    <property type="protein sequence ID" value="DAZ99244.1"/>
    <property type="molecule type" value="Genomic_DNA"/>
</dbReference>
<comment type="caution">
    <text evidence="1">The sequence shown here is derived from an EMBL/GenBank/DDBJ whole genome shotgun (WGS) entry which is preliminary data.</text>
</comment>
<sequence length="221" mass="24857">MPQERKSVVQHDPGGQKRVYIKVASGRGRMRSEWVTWLHKESMEAFGRLKMINGLILQAPGRFYATRPVQRFCERVKYVPRHQSGKLRVTIAKEEATEKEVATHLGKMKRLFERGILEDDMMTNMGETHMLINMDNDVCLAFKGQETVSYQDVVSGGQGMTLVVKLRGGFNACLEPLMKIFQNANCSYPIRDVPDNRPSIIGLDRKGGASGGMPGMPKISQ</sequence>
<protein>
    <submittedName>
        <fullName evidence="1">Uncharacterized protein</fullName>
    </submittedName>
</protein>
<proteinExistence type="predicted"/>
<name>A0AAV2Z0W4_9STRA</name>
<reference evidence="1" key="2">
    <citation type="journal article" date="2023" name="Microbiol Resour">
        <title>Decontamination and Annotation of the Draft Genome Sequence of the Oomycete Lagenidium giganteum ARSEF 373.</title>
        <authorList>
            <person name="Morgan W.R."/>
            <person name="Tartar A."/>
        </authorList>
    </citation>
    <scope>NUCLEOTIDE SEQUENCE</scope>
    <source>
        <strain evidence="1">ARSEF 373</strain>
    </source>
</reference>